<dbReference type="InterPro" id="IPR013196">
    <property type="entry name" value="HTH_11"/>
</dbReference>
<dbReference type="Pfam" id="PF08279">
    <property type="entry name" value="HTH_11"/>
    <property type="match status" value="2"/>
</dbReference>
<gene>
    <name evidence="8" type="ORF">QGM71_07935</name>
</gene>
<dbReference type="CDD" id="cd05568">
    <property type="entry name" value="PTS_IIB_bgl_like"/>
    <property type="match status" value="1"/>
</dbReference>
<dbReference type="SUPFAM" id="SSF46785">
    <property type="entry name" value="Winged helix' DNA-binding domain"/>
    <property type="match status" value="2"/>
</dbReference>
<feature type="domain" description="PTS EIIA type-2" evidence="5">
    <location>
        <begin position="542"/>
        <end position="689"/>
    </location>
</feature>
<proteinExistence type="predicted"/>
<dbReference type="InterPro" id="IPR036095">
    <property type="entry name" value="PTS_EIIB-like_sf"/>
</dbReference>
<dbReference type="InterPro" id="IPR036390">
    <property type="entry name" value="WH_DNA-bd_sf"/>
</dbReference>
<dbReference type="SUPFAM" id="SSF55804">
    <property type="entry name" value="Phoshotransferase/anion transport protein"/>
    <property type="match status" value="1"/>
</dbReference>
<dbReference type="InterPro" id="IPR036388">
    <property type="entry name" value="WH-like_DNA-bd_sf"/>
</dbReference>
<accession>A0ABU6KE28</accession>
<sequence length="701" mass="79494">MYLPARVRKVIEFLLHAEEDVTVKEIAKVLEVSERTIHRDLKSIESIVFDYNLELLKKSGVGLRITGDSSDKQQLEMALSNTVSPDFTPEERQAIILSTLFETNEPIKLFALANELKVTIATISNDLDQLEEELATFHLLLIRKRGFGVKIEGDEADKRAAISNLISKYVDPFDFVSLLKENIQKKSTHQLTVISNRLLGLVNPEKLITIQKRVEEARDELPHDLADSAYVGLVVHLALAIERLQKGDKITFDQAYRKQIEGTKEYEIASNIIRDLEISLSMTIPDDEIGYITMHLLGAKLRVDQNYLIEDSSLDIAFKAKELIQYVSTHLAVDFTENAPLLSDLVAHLKPTIYRLKQGMNIKNPMIEEITSDYNDLFHLIQAGVREKFPDMEFPDDEIGYLVLHFAAFLLHGEIDSNLRALVICSSGIGTAKMLATRLKQSVPEIKHVENKSLFDLDHSGADDYDIIVSTIPLKGFDGDYTLASPMLTQSEVHRIKKSIRKRKLIYKPKQVTKKPVLEKTQQEEFIPWLEAMQNYSNTILNLLHAFKVKPITKKQSIESILRSACDELETSQIIVNKEDIFKKLLKREKISGLGIPNTSLALYHTRSPNVNRPSFTIYSLSHPVTVHGMDGENMEMDKMLLMLAPENIHQEALEVLSFLSSIIIQGQESIKLFESGNEALIKQFLSEQFSEFIVGVQREG</sequence>
<dbReference type="Gene3D" id="1.10.1790.10">
    <property type="entry name" value="PRD domain"/>
    <property type="match status" value="2"/>
</dbReference>
<dbReference type="PROSITE" id="PS51372">
    <property type="entry name" value="PRD_2"/>
    <property type="match status" value="2"/>
</dbReference>
<feature type="domain" description="PRD" evidence="7">
    <location>
        <begin position="311"/>
        <end position="416"/>
    </location>
</feature>
<reference evidence="8 9" key="1">
    <citation type="journal article" date="2024" name="Int. J. Syst. Evol. Microbiol.">
        <title>Virgibacillus tibetensis sp. nov., isolated from salt lake on the Tibetan Plateau of China.</title>
        <authorList>
            <person name="Phurbu D."/>
            <person name="Liu Z.-X."/>
            <person name="Wang R."/>
            <person name="Zheng Y.-Y."/>
            <person name="Liu H.-C."/>
            <person name="Zhou Y.-G."/>
            <person name="Yu Y.-J."/>
            <person name="Li A.-H."/>
        </authorList>
    </citation>
    <scope>NUCLEOTIDE SEQUENCE [LARGE SCALE GENOMIC DNA]</scope>
    <source>
        <strain evidence="8 9">C22-A2</strain>
    </source>
</reference>
<dbReference type="InterPro" id="IPR016152">
    <property type="entry name" value="PTrfase/Anion_transptr"/>
</dbReference>
<dbReference type="InterPro" id="IPR050661">
    <property type="entry name" value="BglG_antiterminators"/>
</dbReference>
<dbReference type="Pfam" id="PF00874">
    <property type="entry name" value="PRD"/>
    <property type="match status" value="2"/>
</dbReference>
<dbReference type="Gene3D" id="3.40.50.2300">
    <property type="match status" value="1"/>
</dbReference>
<dbReference type="Gene3D" id="1.10.10.10">
    <property type="entry name" value="Winged helix-like DNA-binding domain superfamily/Winged helix DNA-binding domain"/>
    <property type="match status" value="2"/>
</dbReference>
<evidence type="ECO:0000259" key="7">
    <source>
        <dbReference type="PROSITE" id="PS51372"/>
    </source>
</evidence>
<evidence type="ECO:0000256" key="4">
    <source>
        <dbReference type="ARBA" id="ARBA00023163"/>
    </source>
</evidence>
<dbReference type="InterPro" id="IPR002178">
    <property type="entry name" value="PTS_EIIA_type-2_dom"/>
</dbReference>
<dbReference type="Proteomes" id="UP001335737">
    <property type="component" value="Unassembled WGS sequence"/>
</dbReference>
<dbReference type="EMBL" id="JARZFX010000002">
    <property type="protein sequence ID" value="MEC5423425.1"/>
    <property type="molecule type" value="Genomic_DNA"/>
</dbReference>
<evidence type="ECO:0000313" key="8">
    <source>
        <dbReference type="EMBL" id="MEC5423425.1"/>
    </source>
</evidence>
<dbReference type="PANTHER" id="PTHR30185:SF18">
    <property type="entry name" value="TRANSCRIPTIONAL REGULATOR MTLR"/>
    <property type="match status" value="1"/>
</dbReference>
<dbReference type="Gene3D" id="3.40.930.10">
    <property type="entry name" value="Mannitol-specific EII, Chain A"/>
    <property type="match status" value="1"/>
</dbReference>
<comment type="caution">
    <text evidence="8">The sequence shown here is derived from an EMBL/GenBank/DDBJ whole genome shotgun (WGS) entry which is preliminary data.</text>
</comment>
<evidence type="ECO:0000256" key="2">
    <source>
        <dbReference type="ARBA" id="ARBA00022737"/>
    </source>
</evidence>
<keyword evidence="3" id="KW-0805">Transcription regulation</keyword>
<evidence type="ECO:0000259" key="5">
    <source>
        <dbReference type="PROSITE" id="PS51094"/>
    </source>
</evidence>
<keyword evidence="9" id="KW-1185">Reference proteome</keyword>
<name>A0ABU6KE28_9BACI</name>
<organism evidence="8 9">
    <name type="scientific">Virgibacillus tibetensis</name>
    <dbReference type="NCBI Taxonomy" id="3042313"/>
    <lineage>
        <taxon>Bacteria</taxon>
        <taxon>Bacillati</taxon>
        <taxon>Bacillota</taxon>
        <taxon>Bacilli</taxon>
        <taxon>Bacillales</taxon>
        <taxon>Bacillaceae</taxon>
        <taxon>Virgibacillus</taxon>
    </lineage>
</organism>
<dbReference type="PANTHER" id="PTHR30185">
    <property type="entry name" value="CRYPTIC BETA-GLUCOSIDE BGL OPERON ANTITERMINATOR"/>
    <property type="match status" value="1"/>
</dbReference>
<feature type="domain" description="PRD" evidence="7">
    <location>
        <begin position="201"/>
        <end position="306"/>
    </location>
</feature>
<keyword evidence="4" id="KW-0804">Transcription</keyword>
<keyword evidence="2" id="KW-0677">Repeat</keyword>
<dbReference type="SUPFAM" id="SSF63520">
    <property type="entry name" value="PTS-regulatory domain, PRD"/>
    <property type="match status" value="2"/>
</dbReference>
<protein>
    <submittedName>
        <fullName evidence="8">PRD domain-containing protein</fullName>
    </submittedName>
</protein>
<evidence type="ECO:0000256" key="1">
    <source>
        <dbReference type="ARBA" id="ARBA00022679"/>
    </source>
</evidence>
<dbReference type="PROSITE" id="PS51094">
    <property type="entry name" value="PTS_EIIA_TYPE_2"/>
    <property type="match status" value="1"/>
</dbReference>
<keyword evidence="1" id="KW-0808">Transferase</keyword>
<dbReference type="InterPro" id="IPR011608">
    <property type="entry name" value="PRD"/>
</dbReference>
<dbReference type="SUPFAM" id="SSF52794">
    <property type="entry name" value="PTS system IIB component-like"/>
    <property type="match status" value="1"/>
</dbReference>
<dbReference type="PROSITE" id="PS51099">
    <property type="entry name" value="PTS_EIIB_TYPE_2"/>
    <property type="match status" value="1"/>
</dbReference>
<dbReference type="RefSeq" id="WP_327606975.1">
    <property type="nucleotide sequence ID" value="NZ_JARZFX010000002.1"/>
</dbReference>
<feature type="domain" description="PTS EIIB type-2" evidence="6">
    <location>
        <begin position="419"/>
        <end position="508"/>
    </location>
</feature>
<dbReference type="Pfam" id="PF00359">
    <property type="entry name" value="PTS_EIIA_2"/>
    <property type="match status" value="1"/>
</dbReference>
<evidence type="ECO:0000256" key="3">
    <source>
        <dbReference type="ARBA" id="ARBA00023015"/>
    </source>
</evidence>
<evidence type="ECO:0000259" key="6">
    <source>
        <dbReference type="PROSITE" id="PS51099"/>
    </source>
</evidence>
<dbReference type="InterPro" id="IPR036634">
    <property type="entry name" value="PRD_sf"/>
</dbReference>
<dbReference type="InterPro" id="IPR013011">
    <property type="entry name" value="PTS_EIIB_2"/>
</dbReference>
<evidence type="ECO:0000313" key="9">
    <source>
        <dbReference type="Proteomes" id="UP001335737"/>
    </source>
</evidence>